<dbReference type="EMBL" id="CU469464">
    <property type="protein sequence ID" value="CAP18261.1"/>
    <property type="molecule type" value="Genomic_DNA"/>
</dbReference>
<gene>
    <name evidence="13" type="primary">ftsY</name>
    <name evidence="13" type="ordered locus">ATP_00074</name>
</gene>
<dbReference type="InterPro" id="IPR042101">
    <property type="entry name" value="SRP54_N_sf"/>
</dbReference>
<comment type="similarity">
    <text evidence="2">Belongs to the GTP-binding SRP family.</text>
</comment>
<dbReference type="SUPFAM" id="SSF47364">
    <property type="entry name" value="Domain of the SRP/SRP receptor G-proteins"/>
    <property type="match status" value="1"/>
</dbReference>
<name>B3R097_PHYMT</name>
<dbReference type="GO" id="GO:0006614">
    <property type="term" value="P:SRP-dependent cotranslational protein targeting to membrane"/>
    <property type="evidence" value="ECO:0007669"/>
    <property type="project" value="InterPro"/>
</dbReference>
<dbReference type="SMART" id="SM00382">
    <property type="entry name" value="AAA"/>
    <property type="match status" value="1"/>
</dbReference>
<evidence type="ECO:0000259" key="12">
    <source>
        <dbReference type="SMART" id="SM00962"/>
    </source>
</evidence>
<keyword evidence="9" id="KW-0675">Receptor</keyword>
<evidence type="ECO:0000256" key="4">
    <source>
        <dbReference type="ARBA" id="ARBA00022490"/>
    </source>
</evidence>
<dbReference type="GO" id="GO:0005737">
    <property type="term" value="C:cytoplasm"/>
    <property type="evidence" value="ECO:0007669"/>
    <property type="project" value="UniProtKB-ARBA"/>
</dbReference>
<dbReference type="PANTHER" id="PTHR43134:SF1">
    <property type="entry name" value="SIGNAL RECOGNITION PARTICLE RECEPTOR SUBUNIT ALPHA"/>
    <property type="match status" value="1"/>
</dbReference>
<sequence>MLDFLNKYFFKKKETQHKINFNHNKNDLYNFKKILNLNSKINDNLLKSLEILFIQTDISTETVIYLMTEIKKQIKEKNIIYSKNLSSIIFETMLKLYQKDDFLIYQNKVNFLSNEFFPKPEVYLFVGVNGVGKTTTIGKIAQQFKNKQKKVLLIAGDTFRSGAIEQLKIWGQRTQSTVFFKEQAKSPSNVIFEGLQLAKKENYDVVLCDTAGRLQNKLNLMSELSKIRRVILKVLNYEPQETFLVLDAMMGQNGIDQVSIFQKNVFINGVILTKLDGSSKGGLIFTIKHLYNIDIKYIGVGENVEDLIPFEIKNYILNFLKDFF</sequence>
<reference evidence="13 14" key="1">
    <citation type="journal article" date="2008" name="BMC Genomics">
        <title>The linear chromosome of the plant-pathogenic mycoplasma 'Candidatus Phytoplasma mali'.</title>
        <authorList>
            <person name="Kube M."/>
            <person name="Schneider B."/>
            <person name="Kuhl H."/>
            <person name="Dandekar T."/>
            <person name="Heitmann K."/>
            <person name="Migdoll A.M."/>
            <person name="Reinhardt R."/>
            <person name="Seemueller E."/>
        </authorList>
    </citation>
    <scope>NUCLEOTIDE SEQUENCE [LARGE SCALE GENOMIC DNA]</scope>
    <source>
        <strain evidence="13 14">AT</strain>
    </source>
</reference>
<evidence type="ECO:0000256" key="1">
    <source>
        <dbReference type="ARBA" id="ARBA00004413"/>
    </source>
</evidence>
<evidence type="ECO:0000256" key="5">
    <source>
        <dbReference type="ARBA" id="ARBA00022741"/>
    </source>
</evidence>
<dbReference type="InterPro" id="IPR003593">
    <property type="entry name" value="AAA+_ATPase"/>
</dbReference>
<evidence type="ECO:0000256" key="10">
    <source>
        <dbReference type="ARBA" id="ARBA00048027"/>
    </source>
</evidence>
<dbReference type="AlphaFoldDB" id="B3R097"/>
<dbReference type="SUPFAM" id="SSF52540">
    <property type="entry name" value="P-loop containing nucleoside triphosphate hydrolases"/>
    <property type="match status" value="1"/>
</dbReference>
<evidence type="ECO:0000256" key="9">
    <source>
        <dbReference type="ARBA" id="ARBA00023170"/>
    </source>
</evidence>
<dbReference type="KEGG" id="pml:ATP_00074"/>
<evidence type="ECO:0000256" key="2">
    <source>
        <dbReference type="ARBA" id="ARBA00008531"/>
    </source>
</evidence>
<dbReference type="SMART" id="SM00962">
    <property type="entry name" value="SRP54"/>
    <property type="match status" value="1"/>
</dbReference>
<dbReference type="NCBIfam" id="TIGR00064">
    <property type="entry name" value="ftsY"/>
    <property type="match status" value="1"/>
</dbReference>
<dbReference type="PANTHER" id="PTHR43134">
    <property type="entry name" value="SIGNAL RECOGNITION PARTICLE RECEPTOR SUBUNIT ALPHA"/>
    <property type="match status" value="1"/>
</dbReference>
<evidence type="ECO:0000256" key="3">
    <source>
        <dbReference type="ARBA" id="ARBA00022475"/>
    </source>
</evidence>
<evidence type="ECO:0000256" key="7">
    <source>
        <dbReference type="ARBA" id="ARBA00023134"/>
    </source>
</evidence>
<accession>B3R097</accession>
<dbReference type="GO" id="GO:0005886">
    <property type="term" value="C:plasma membrane"/>
    <property type="evidence" value="ECO:0007669"/>
    <property type="project" value="UniProtKB-SubCell"/>
</dbReference>
<dbReference type="InterPro" id="IPR004390">
    <property type="entry name" value="SR_rcpt_FtsY"/>
</dbReference>
<dbReference type="HOGENOM" id="CLU_009301_3_4_14"/>
<dbReference type="Gene3D" id="1.20.120.140">
    <property type="entry name" value="Signal recognition particle SRP54, nucleotide-binding domain"/>
    <property type="match status" value="1"/>
</dbReference>
<keyword evidence="14" id="KW-1185">Reference proteome</keyword>
<dbReference type="GO" id="GO:0005047">
    <property type="term" value="F:signal recognition particle binding"/>
    <property type="evidence" value="ECO:0007669"/>
    <property type="project" value="TreeGrafter"/>
</dbReference>
<organism evidence="14">
    <name type="scientific">Phytoplasma mali (strain AT)</name>
    <dbReference type="NCBI Taxonomy" id="482235"/>
    <lineage>
        <taxon>Bacteria</taxon>
        <taxon>Bacillati</taxon>
        <taxon>Mycoplasmatota</taxon>
        <taxon>Mollicutes</taxon>
        <taxon>Acholeplasmatales</taxon>
        <taxon>Acholeplasmataceae</taxon>
        <taxon>Candidatus Phytoplasma</taxon>
        <taxon>16SrX (Apple proliferation group)</taxon>
    </lineage>
</organism>
<keyword evidence="3" id="KW-1003">Cell membrane</keyword>
<keyword evidence="4" id="KW-0963">Cytoplasm</keyword>
<dbReference type="InterPro" id="IPR027417">
    <property type="entry name" value="P-loop_NTPase"/>
</dbReference>
<comment type="subcellular location">
    <subcellularLocation>
        <location evidence="1">Cell membrane</location>
        <topology evidence="1">Peripheral membrane protein</topology>
        <orientation evidence="1">Cytoplasmic side</orientation>
    </subcellularLocation>
</comment>
<evidence type="ECO:0000313" key="13">
    <source>
        <dbReference type="EMBL" id="CAP18261.1"/>
    </source>
</evidence>
<dbReference type="Pfam" id="PF00448">
    <property type="entry name" value="SRP54"/>
    <property type="match status" value="1"/>
</dbReference>
<dbReference type="eggNOG" id="COG0552">
    <property type="taxonomic scope" value="Bacteria"/>
</dbReference>
<proteinExistence type="inferred from homology"/>
<feature type="domain" description="AAA+ ATPase" evidence="11">
    <location>
        <begin position="119"/>
        <end position="299"/>
    </location>
</feature>
<feature type="domain" description="SRP54-type proteins GTP-binding" evidence="12">
    <location>
        <begin position="120"/>
        <end position="321"/>
    </location>
</feature>
<keyword evidence="6" id="KW-0378">Hydrolase</keyword>
<comment type="catalytic activity">
    <reaction evidence="10">
        <text>GTP + H2O = GDP + phosphate + H(+)</text>
        <dbReference type="Rhea" id="RHEA:19669"/>
        <dbReference type="ChEBI" id="CHEBI:15377"/>
        <dbReference type="ChEBI" id="CHEBI:15378"/>
        <dbReference type="ChEBI" id="CHEBI:37565"/>
        <dbReference type="ChEBI" id="CHEBI:43474"/>
        <dbReference type="ChEBI" id="CHEBI:58189"/>
        <dbReference type="EC" id="3.6.5.4"/>
    </reaction>
</comment>
<evidence type="ECO:0000259" key="11">
    <source>
        <dbReference type="SMART" id="SM00382"/>
    </source>
</evidence>
<dbReference type="STRING" id="37692.ATP_00074"/>
<dbReference type="Gene3D" id="3.40.50.300">
    <property type="entry name" value="P-loop containing nucleotide triphosphate hydrolases"/>
    <property type="match status" value="1"/>
</dbReference>
<keyword evidence="5" id="KW-0547">Nucleotide-binding</keyword>
<evidence type="ECO:0000256" key="8">
    <source>
        <dbReference type="ARBA" id="ARBA00023136"/>
    </source>
</evidence>
<protein>
    <submittedName>
        <fullName evidence="13">Cell divison protein FtsY homolog</fullName>
    </submittedName>
</protein>
<dbReference type="InterPro" id="IPR036225">
    <property type="entry name" value="SRP/SRP_N"/>
</dbReference>
<keyword evidence="8" id="KW-0472">Membrane</keyword>
<evidence type="ECO:0000313" key="14">
    <source>
        <dbReference type="Proteomes" id="UP000002020"/>
    </source>
</evidence>
<dbReference type="Proteomes" id="UP000002020">
    <property type="component" value="Chromosome"/>
</dbReference>
<dbReference type="FunFam" id="3.40.50.300:FF:000053">
    <property type="entry name" value="Signal recognition particle receptor FtsY"/>
    <property type="match status" value="1"/>
</dbReference>
<dbReference type="GO" id="GO:0003924">
    <property type="term" value="F:GTPase activity"/>
    <property type="evidence" value="ECO:0007669"/>
    <property type="project" value="TreeGrafter"/>
</dbReference>
<dbReference type="InterPro" id="IPR013822">
    <property type="entry name" value="Signal_recog_particl_SRP54_hlx"/>
</dbReference>
<keyword evidence="7" id="KW-0342">GTP-binding</keyword>
<dbReference type="InterPro" id="IPR000897">
    <property type="entry name" value="SRP54_GTPase_dom"/>
</dbReference>
<dbReference type="Pfam" id="PF02881">
    <property type="entry name" value="SRP54_N"/>
    <property type="match status" value="1"/>
</dbReference>
<dbReference type="GO" id="GO:0005525">
    <property type="term" value="F:GTP binding"/>
    <property type="evidence" value="ECO:0007669"/>
    <property type="project" value="UniProtKB-KW"/>
</dbReference>
<evidence type="ECO:0000256" key="6">
    <source>
        <dbReference type="ARBA" id="ARBA00022801"/>
    </source>
</evidence>